<feature type="transmembrane region" description="Helical" evidence="11">
    <location>
        <begin position="250"/>
        <end position="270"/>
    </location>
</feature>
<dbReference type="PROSITE" id="PS51846">
    <property type="entry name" value="CNNM"/>
    <property type="match status" value="1"/>
</dbReference>
<dbReference type="GO" id="GO:0015693">
    <property type="term" value="P:magnesium ion transport"/>
    <property type="evidence" value="ECO:0007669"/>
    <property type="project" value="UniProtKB-ARBA"/>
</dbReference>
<sequence>MTFVAWCSCFASRSVWFSLTGMVVVQPNVEVRVRLFGRNLLLVQTLMFTTNENECSDVGLGLSIPSQEFKPLDPDSLAFAVTFVEEKVYYVCFSWSVPDSTINETIQVEEWVHQGNKEYQRISVERFVQENYMPLPLQIIFLCFLLVLSGLFSGLNLGLMTLNKTELKIILKCGDKKERKFAEKIYPVRKSGNYLLCTLLIGNVIVNSSISILFDDLTSGYIALLVSSFGIVIFGEIVPQAVCSRYGLAVGAYTVWITKFFMVLTSPMSWPISRILDKVLGEEVSEVYNRDHLLELIRLSKEQESDLRNCQEVQIVTGALELSHKRVCDVMVNIHDVYTLSSDAVLDPATVNEIVRIGYTRIPVHESSSKSNIIGILNVKDLALLDPEDLIPLNTICKFYHHPVRFVMEDTPLSIMLEEFRKGNYHMAIVQRINSEGDGDPVYENIGMVTLEDIIEEIIQMEIMDEFDVIRENRRRRKLKASTITTGRDPDNPFFNPDEEACALSSQLALAAFQYLSANFDAFRFSLISEQVLQRLIRQNVRRVKPEENYDLPKYLYQKGKEACHFVLLLEGHASITVGQSDLHMSSNINCNLETMTTLRKPTFIPDFTLKITHEIAYLRLTAAAYLTAYRATLIERGAGSQRLTMPSSTTVSNVNSVVSLPNVKLLKPPRISKPPNSETSNEDCRGEGDSFTEYVTQACRSSPNLRKPPLSVVCLDTSKGLDEHSGAIC</sequence>
<dbReference type="InterPro" id="IPR046342">
    <property type="entry name" value="CBS_dom_sf"/>
</dbReference>
<dbReference type="PROSITE" id="PS51371">
    <property type="entry name" value="CBS"/>
    <property type="match status" value="1"/>
</dbReference>
<keyword evidence="12" id="KW-0732">Signal</keyword>
<evidence type="ECO:0000313" key="16">
    <source>
        <dbReference type="Proteomes" id="UP000270296"/>
    </source>
</evidence>
<dbReference type="GO" id="GO:0040026">
    <property type="term" value="P:positive regulation of vulval development"/>
    <property type="evidence" value="ECO:0007669"/>
    <property type="project" value="UniProtKB-ARBA"/>
</dbReference>
<dbReference type="GO" id="GO:0040018">
    <property type="term" value="P:positive regulation of multicellular organism growth"/>
    <property type="evidence" value="ECO:0007669"/>
    <property type="project" value="UniProtKB-ARBA"/>
</dbReference>
<dbReference type="GO" id="GO:0022857">
    <property type="term" value="F:transmembrane transporter activity"/>
    <property type="evidence" value="ECO:0007669"/>
    <property type="project" value="TreeGrafter"/>
</dbReference>
<evidence type="ECO:0000259" key="14">
    <source>
        <dbReference type="PROSITE" id="PS51846"/>
    </source>
</evidence>
<reference evidence="17" key="1">
    <citation type="submission" date="2016-06" db="UniProtKB">
        <authorList>
            <consortium name="WormBaseParasite"/>
        </authorList>
    </citation>
    <scope>IDENTIFICATION</scope>
</reference>
<comment type="subcellular location">
    <subcellularLocation>
        <location evidence="1">Basolateral cell membrane</location>
        <topology evidence="1">Multi-pass membrane protein</topology>
    </subcellularLocation>
</comment>
<dbReference type="AlphaFoldDB" id="A0A183IFQ7"/>
<keyword evidence="4" id="KW-0677">Repeat</keyword>
<dbReference type="EMBL" id="UZAM01007233">
    <property type="protein sequence ID" value="VDO97669.1"/>
    <property type="molecule type" value="Genomic_DNA"/>
</dbReference>
<evidence type="ECO:0000256" key="4">
    <source>
        <dbReference type="ARBA" id="ARBA00022737"/>
    </source>
</evidence>
<evidence type="ECO:0000256" key="7">
    <source>
        <dbReference type="ARBA" id="ARBA00023136"/>
    </source>
</evidence>
<keyword evidence="7 9" id="KW-0472">Membrane</keyword>
<dbReference type="Proteomes" id="UP000270296">
    <property type="component" value="Unassembled WGS sequence"/>
</dbReference>
<feature type="signal peptide" evidence="12">
    <location>
        <begin position="1"/>
        <end position="17"/>
    </location>
</feature>
<accession>A0A183IFQ7</accession>
<feature type="transmembrane region" description="Helical" evidence="11">
    <location>
        <begin position="139"/>
        <end position="162"/>
    </location>
</feature>
<dbReference type="InterPro" id="IPR044751">
    <property type="entry name" value="Ion_transp-like_CBS"/>
</dbReference>
<evidence type="ECO:0000256" key="6">
    <source>
        <dbReference type="ARBA" id="ARBA00023122"/>
    </source>
</evidence>
<keyword evidence="16" id="KW-1185">Reference proteome</keyword>
<comment type="similarity">
    <text evidence="2">Belongs to the ACDP family.</text>
</comment>
<dbReference type="GO" id="GO:1905941">
    <property type="term" value="P:positive regulation of gonad development"/>
    <property type="evidence" value="ECO:0007669"/>
    <property type="project" value="UniProtKB-ARBA"/>
</dbReference>
<dbReference type="GO" id="GO:0010960">
    <property type="term" value="P:magnesium ion homeostasis"/>
    <property type="evidence" value="ECO:0007669"/>
    <property type="project" value="InterPro"/>
</dbReference>
<dbReference type="GO" id="GO:0032026">
    <property type="term" value="P:response to magnesium ion"/>
    <property type="evidence" value="ECO:0007669"/>
    <property type="project" value="UniProtKB-ARBA"/>
</dbReference>
<evidence type="ECO:0000313" key="15">
    <source>
        <dbReference type="EMBL" id="VDO97669.1"/>
    </source>
</evidence>
<dbReference type="OrthoDB" id="5353557at2759"/>
<dbReference type="PANTHER" id="PTHR12064:SF94">
    <property type="entry name" value="UNEXTENDED PROTEIN"/>
    <property type="match status" value="1"/>
</dbReference>
<feature type="domain" description="CNNM transmembrane" evidence="14">
    <location>
        <begin position="131"/>
        <end position="312"/>
    </location>
</feature>
<evidence type="ECO:0000256" key="5">
    <source>
        <dbReference type="ARBA" id="ARBA00022989"/>
    </source>
</evidence>
<dbReference type="GO" id="GO:0008340">
    <property type="term" value="P:determination of adult lifespan"/>
    <property type="evidence" value="ECO:0007669"/>
    <property type="project" value="UniProtKB-ARBA"/>
</dbReference>
<keyword evidence="3 9" id="KW-0812">Transmembrane</keyword>
<feature type="transmembrane region" description="Helical" evidence="11">
    <location>
        <begin position="194"/>
        <end position="214"/>
    </location>
</feature>
<organism evidence="17">
    <name type="scientific">Soboliphyme baturini</name>
    <dbReference type="NCBI Taxonomy" id="241478"/>
    <lineage>
        <taxon>Eukaryota</taxon>
        <taxon>Metazoa</taxon>
        <taxon>Ecdysozoa</taxon>
        <taxon>Nematoda</taxon>
        <taxon>Enoplea</taxon>
        <taxon>Dorylaimia</taxon>
        <taxon>Dioctophymatida</taxon>
        <taxon>Dioctophymatoidea</taxon>
        <taxon>Soboliphymatidae</taxon>
        <taxon>Soboliphyme</taxon>
    </lineage>
</organism>
<dbReference type="InterPro" id="IPR002550">
    <property type="entry name" value="CNNM"/>
</dbReference>
<evidence type="ECO:0000256" key="11">
    <source>
        <dbReference type="SAM" id="Phobius"/>
    </source>
</evidence>
<dbReference type="FunFam" id="3.10.580.10:FF:000006">
    <property type="entry name" value="DUF21 and CBS domain protein"/>
    <property type="match status" value="1"/>
</dbReference>
<feature type="domain" description="CBS" evidence="13">
    <location>
        <begin position="400"/>
        <end position="466"/>
    </location>
</feature>
<dbReference type="Gene3D" id="3.10.580.10">
    <property type="entry name" value="CBS-domain"/>
    <property type="match status" value="1"/>
</dbReference>
<dbReference type="GO" id="GO:0016323">
    <property type="term" value="C:basolateral plasma membrane"/>
    <property type="evidence" value="ECO:0007669"/>
    <property type="project" value="UniProtKB-SubCell"/>
</dbReference>
<evidence type="ECO:0000256" key="2">
    <source>
        <dbReference type="ARBA" id="ARBA00010484"/>
    </source>
</evidence>
<evidence type="ECO:0000256" key="10">
    <source>
        <dbReference type="SAM" id="MobiDB-lite"/>
    </source>
</evidence>
<feature type="region of interest" description="Disordered" evidence="10">
    <location>
        <begin position="668"/>
        <end position="688"/>
    </location>
</feature>
<proteinExistence type="inferred from homology"/>
<evidence type="ECO:0000256" key="8">
    <source>
        <dbReference type="PROSITE-ProRule" id="PRU00703"/>
    </source>
</evidence>
<evidence type="ECO:0000256" key="3">
    <source>
        <dbReference type="ARBA" id="ARBA00022692"/>
    </source>
</evidence>
<name>A0A183IFQ7_9BILA</name>
<dbReference type="WBParaSite" id="SBAD_0000256801-mRNA-1">
    <property type="protein sequence ID" value="SBAD_0000256801-mRNA-1"/>
    <property type="gene ID" value="SBAD_0000256801"/>
</dbReference>
<dbReference type="Pfam" id="PF01595">
    <property type="entry name" value="CNNM"/>
    <property type="match status" value="1"/>
</dbReference>
<dbReference type="SUPFAM" id="SSF54631">
    <property type="entry name" value="CBS-domain pair"/>
    <property type="match status" value="1"/>
</dbReference>
<dbReference type="PANTHER" id="PTHR12064">
    <property type="entry name" value="METAL TRANSPORTER CNNM"/>
    <property type="match status" value="1"/>
</dbReference>
<evidence type="ECO:0000256" key="9">
    <source>
        <dbReference type="PROSITE-ProRule" id="PRU01193"/>
    </source>
</evidence>
<feature type="transmembrane region" description="Helical" evidence="11">
    <location>
        <begin position="220"/>
        <end position="238"/>
    </location>
</feature>
<protein>
    <submittedName>
        <fullName evidence="17">Metal transporter CNNM2</fullName>
    </submittedName>
</protein>
<dbReference type="InterPro" id="IPR000644">
    <property type="entry name" value="CBS_dom"/>
</dbReference>
<evidence type="ECO:0000256" key="1">
    <source>
        <dbReference type="ARBA" id="ARBA00004554"/>
    </source>
</evidence>
<evidence type="ECO:0000256" key="12">
    <source>
        <dbReference type="SAM" id="SignalP"/>
    </source>
</evidence>
<evidence type="ECO:0000259" key="13">
    <source>
        <dbReference type="PROSITE" id="PS51371"/>
    </source>
</evidence>
<dbReference type="CDD" id="cd04590">
    <property type="entry name" value="CBS_pair_CorC_HlyC_assoc"/>
    <property type="match status" value="1"/>
</dbReference>
<feature type="chain" id="PRO_5043140013" evidence="12">
    <location>
        <begin position="18"/>
        <end position="730"/>
    </location>
</feature>
<dbReference type="Pfam" id="PF25562">
    <property type="entry name" value="CNBH_CNNM2_C"/>
    <property type="match status" value="2"/>
</dbReference>
<evidence type="ECO:0000313" key="17">
    <source>
        <dbReference type="WBParaSite" id="SBAD_0000256801-mRNA-1"/>
    </source>
</evidence>
<keyword evidence="5 9" id="KW-1133">Transmembrane helix</keyword>
<dbReference type="InterPro" id="IPR045095">
    <property type="entry name" value="ACDP"/>
</dbReference>
<keyword evidence="6 8" id="KW-0129">CBS domain</keyword>
<reference evidence="15 16" key="2">
    <citation type="submission" date="2018-11" db="EMBL/GenBank/DDBJ databases">
        <authorList>
            <consortium name="Pathogen Informatics"/>
        </authorList>
    </citation>
    <scope>NUCLEOTIDE SEQUENCE [LARGE SCALE GENOMIC DNA]</scope>
</reference>
<gene>
    <name evidence="15" type="ORF">SBAD_LOCUS2451</name>
</gene>